<comment type="caution">
    <text evidence="1">The sequence shown here is derived from an EMBL/GenBank/DDBJ whole genome shotgun (WGS) entry which is preliminary data.</text>
</comment>
<accession>A0A4Q8XN95</accession>
<dbReference type="EMBL" id="SIPC01000015">
    <property type="protein sequence ID" value="TAX63535.1"/>
    <property type="molecule type" value="Genomic_DNA"/>
</dbReference>
<name>A0A4Q8XN95_RHILE</name>
<dbReference type="AlphaFoldDB" id="A0A4Q8XN95"/>
<reference evidence="1 2" key="1">
    <citation type="submission" date="2019-02" db="EMBL/GenBank/DDBJ databases">
        <title>The genomic architecture of introgression among sibling species of bacteria.</title>
        <authorList>
            <person name="Cavassim M.I.A."/>
            <person name="Moeskjaer S."/>
            <person name="Moslemi C."/>
            <person name="Fields B."/>
            <person name="Bachmann A."/>
            <person name="Vilhjalmsson B."/>
            <person name="Schierup M.H."/>
            <person name="Young J.P.W."/>
            <person name="Andersen S.U."/>
        </authorList>
    </citation>
    <scope>NUCLEOTIDE SEQUENCE [LARGE SCALE GENOMIC DNA]</scope>
    <source>
        <strain evidence="1 2">SM145A</strain>
    </source>
</reference>
<sequence length="115" mass="12501">MAPELTFVLTLGREVFRHVESSKSHARSITYDVDSAPSITANGCASEGEMGQDLLILALPVFSYLLSNGNKRIRFLPVNMSLSYSLTQGERHATACQGQLLALSISSLTRDSSPR</sequence>
<evidence type="ECO:0000313" key="1">
    <source>
        <dbReference type="EMBL" id="TAX63535.1"/>
    </source>
</evidence>
<protein>
    <submittedName>
        <fullName evidence="1">Uncharacterized protein</fullName>
    </submittedName>
</protein>
<gene>
    <name evidence="1" type="ORF">ELI03_36195</name>
</gene>
<dbReference type="Proteomes" id="UP000293652">
    <property type="component" value="Unassembled WGS sequence"/>
</dbReference>
<dbReference type="RefSeq" id="WP_130751442.1">
    <property type="nucleotide sequence ID" value="NZ_SIPC01000015.1"/>
</dbReference>
<organism evidence="1 2">
    <name type="scientific">Rhizobium leguminosarum</name>
    <dbReference type="NCBI Taxonomy" id="384"/>
    <lineage>
        <taxon>Bacteria</taxon>
        <taxon>Pseudomonadati</taxon>
        <taxon>Pseudomonadota</taxon>
        <taxon>Alphaproteobacteria</taxon>
        <taxon>Hyphomicrobiales</taxon>
        <taxon>Rhizobiaceae</taxon>
        <taxon>Rhizobium/Agrobacterium group</taxon>
        <taxon>Rhizobium</taxon>
    </lineage>
</organism>
<evidence type="ECO:0000313" key="2">
    <source>
        <dbReference type="Proteomes" id="UP000293652"/>
    </source>
</evidence>
<proteinExistence type="predicted"/>